<sequence>MPFPNEPPASYRTPPFPSLNIHDIHDFTDDKRYTLYYIGDAWRFTLIWTLIVFAVFHMGAVLIAWFTHGWKKSSWKYLWLAPIVYLGVAALEAVVSGSIVGLMLGAVYKAGYYEMNTWIPCIWGFISVLVLIISSFSIQGGL</sequence>
<evidence type="ECO:0000256" key="5">
    <source>
        <dbReference type="ARBA" id="ARBA00023136"/>
    </source>
</evidence>
<keyword evidence="8" id="KW-1185">Reference proteome</keyword>
<accession>A0A0A1T714</accession>
<reference evidence="7 8" key="1">
    <citation type="journal article" date="2015" name="Genome Announc.">
        <title>Draft Genome Sequence and Gene Annotation of the Entomopathogenic Fungus Verticillium hemipterigenum.</title>
        <authorList>
            <person name="Horn F."/>
            <person name="Habel A."/>
            <person name="Scharf D.H."/>
            <person name="Dworschak J."/>
            <person name="Brakhage A.A."/>
            <person name="Guthke R."/>
            <person name="Hertweck C."/>
            <person name="Linde J."/>
        </authorList>
    </citation>
    <scope>NUCLEOTIDE SEQUENCE [LARGE SCALE GENOMIC DNA]</scope>
</reference>
<name>A0A0A1T714_9HYPO</name>
<evidence type="ECO:0000313" key="8">
    <source>
        <dbReference type="Proteomes" id="UP000039046"/>
    </source>
</evidence>
<keyword evidence="4 6" id="KW-1133">Transmembrane helix</keyword>
<dbReference type="STRING" id="1531966.A0A0A1T714"/>
<dbReference type="Pfam" id="PF10190">
    <property type="entry name" value="Tmemb_170"/>
    <property type="match status" value="1"/>
</dbReference>
<feature type="transmembrane region" description="Helical" evidence="6">
    <location>
        <begin position="46"/>
        <end position="66"/>
    </location>
</feature>
<gene>
    <name evidence="7" type="ORF">VHEMI02052</name>
</gene>
<keyword evidence="5 6" id="KW-0472">Membrane</keyword>
<evidence type="ECO:0000313" key="7">
    <source>
        <dbReference type="EMBL" id="CEJ81955.1"/>
    </source>
</evidence>
<dbReference type="AlphaFoldDB" id="A0A0A1T714"/>
<dbReference type="EMBL" id="CDHN01000001">
    <property type="protein sequence ID" value="CEJ81955.1"/>
    <property type="molecule type" value="Genomic_DNA"/>
</dbReference>
<dbReference type="HOGENOM" id="CLU_071343_1_0_1"/>
<proteinExistence type="inferred from homology"/>
<organism evidence="7 8">
    <name type="scientific">[Torrubiella] hemipterigena</name>
    <dbReference type="NCBI Taxonomy" id="1531966"/>
    <lineage>
        <taxon>Eukaryota</taxon>
        <taxon>Fungi</taxon>
        <taxon>Dikarya</taxon>
        <taxon>Ascomycota</taxon>
        <taxon>Pezizomycotina</taxon>
        <taxon>Sordariomycetes</taxon>
        <taxon>Hypocreomycetidae</taxon>
        <taxon>Hypocreales</taxon>
        <taxon>Clavicipitaceae</taxon>
        <taxon>Clavicipitaceae incertae sedis</taxon>
        <taxon>'Torrubiella' clade</taxon>
    </lineage>
</organism>
<evidence type="ECO:0000256" key="3">
    <source>
        <dbReference type="ARBA" id="ARBA00022692"/>
    </source>
</evidence>
<evidence type="ECO:0000256" key="4">
    <source>
        <dbReference type="ARBA" id="ARBA00022989"/>
    </source>
</evidence>
<protein>
    <submittedName>
        <fullName evidence="7">Putative Integral membrane protein</fullName>
    </submittedName>
</protein>
<keyword evidence="3 6" id="KW-0812">Transmembrane</keyword>
<evidence type="ECO:0000256" key="2">
    <source>
        <dbReference type="ARBA" id="ARBA00006325"/>
    </source>
</evidence>
<dbReference type="GO" id="GO:0016020">
    <property type="term" value="C:membrane"/>
    <property type="evidence" value="ECO:0007669"/>
    <property type="project" value="UniProtKB-SubCell"/>
</dbReference>
<dbReference type="PANTHER" id="PTHR22779">
    <property type="entry name" value="SD17342P"/>
    <property type="match status" value="1"/>
</dbReference>
<evidence type="ECO:0000256" key="6">
    <source>
        <dbReference type="SAM" id="Phobius"/>
    </source>
</evidence>
<evidence type="ECO:0000256" key="1">
    <source>
        <dbReference type="ARBA" id="ARBA00004141"/>
    </source>
</evidence>
<comment type="similarity">
    <text evidence="2">Belongs to the TMEM170 family.</text>
</comment>
<dbReference type="Proteomes" id="UP000039046">
    <property type="component" value="Unassembled WGS sequence"/>
</dbReference>
<feature type="transmembrane region" description="Helical" evidence="6">
    <location>
        <begin position="78"/>
        <end position="105"/>
    </location>
</feature>
<dbReference type="InterPro" id="IPR019334">
    <property type="entry name" value="TMEM170A/B/YPR153W-like"/>
</dbReference>
<comment type="subcellular location">
    <subcellularLocation>
        <location evidence="1">Membrane</location>
        <topology evidence="1">Multi-pass membrane protein</topology>
    </subcellularLocation>
</comment>
<dbReference type="OrthoDB" id="2131401at2759"/>
<dbReference type="PANTHER" id="PTHR22779:SF6">
    <property type="entry name" value="SD17342P"/>
    <property type="match status" value="1"/>
</dbReference>
<feature type="transmembrane region" description="Helical" evidence="6">
    <location>
        <begin position="117"/>
        <end position="138"/>
    </location>
</feature>